<dbReference type="AlphaFoldDB" id="A0A1D1Y1Z4"/>
<evidence type="ECO:0000256" key="1">
    <source>
        <dbReference type="SAM" id="MobiDB-lite"/>
    </source>
</evidence>
<feature type="compositionally biased region" description="Low complexity" evidence="1">
    <location>
        <begin position="192"/>
        <end position="210"/>
    </location>
</feature>
<name>A0A1D1Y1Z4_9ARAE</name>
<feature type="compositionally biased region" description="Polar residues" evidence="1">
    <location>
        <begin position="167"/>
        <end position="181"/>
    </location>
</feature>
<feature type="region of interest" description="Disordered" evidence="1">
    <location>
        <begin position="107"/>
        <end position="240"/>
    </location>
</feature>
<organism evidence="2">
    <name type="scientific">Anthurium amnicola</name>
    <dbReference type="NCBI Taxonomy" id="1678845"/>
    <lineage>
        <taxon>Eukaryota</taxon>
        <taxon>Viridiplantae</taxon>
        <taxon>Streptophyta</taxon>
        <taxon>Embryophyta</taxon>
        <taxon>Tracheophyta</taxon>
        <taxon>Spermatophyta</taxon>
        <taxon>Magnoliopsida</taxon>
        <taxon>Liliopsida</taxon>
        <taxon>Araceae</taxon>
        <taxon>Pothoideae</taxon>
        <taxon>Potheae</taxon>
        <taxon>Anthurium</taxon>
    </lineage>
</organism>
<sequence length="299" mass="34238">FQRTLDRNIFMDPLYRRRISTGHVSFDELYMKFFGDIPEEQNSRISQIESFESLYQKYHDNSEDVSRQRMFDDLYLEHADKLQAFSGGDDSIDFVYTLINYSSNDATSKQRLISPSPQKKSNITPYQETNSPISQKGNDNTPKINSIDDSLIPPPVTNSPQKGKAISYSSEIRQKSNSSCPIKQVPEKIRTRSSTRLNSSSSPKIPRIISNTQTGSSRVLRNYRSKSSDGDIDDSPTLITSTNKYGKKLVDTLRYRDNNSKNSNSKETNGVKKFSLMNNFDIDDDHKKKKVKLNRSKRT</sequence>
<dbReference type="EMBL" id="GDJX01019282">
    <property type="protein sequence ID" value="JAT48654.1"/>
    <property type="molecule type" value="Transcribed_RNA"/>
</dbReference>
<gene>
    <name evidence="2" type="primary">MDN1_9</name>
    <name evidence="2" type="ORF">g.20585</name>
</gene>
<accession>A0A1D1Y1Z4</accession>
<reference evidence="2" key="1">
    <citation type="submission" date="2015-07" db="EMBL/GenBank/DDBJ databases">
        <title>Transcriptome Assembly of Anthurium amnicola.</title>
        <authorList>
            <person name="Suzuki J."/>
        </authorList>
    </citation>
    <scope>NUCLEOTIDE SEQUENCE</scope>
</reference>
<proteinExistence type="predicted"/>
<protein>
    <submittedName>
        <fullName evidence="2">Midasin</fullName>
    </submittedName>
</protein>
<feature type="compositionally biased region" description="Polar residues" evidence="1">
    <location>
        <begin position="107"/>
        <end position="148"/>
    </location>
</feature>
<evidence type="ECO:0000313" key="2">
    <source>
        <dbReference type="EMBL" id="JAT48654.1"/>
    </source>
</evidence>
<feature type="non-terminal residue" evidence="2">
    <location>
        <position position="1"/>
    </location>
</feature>